<proteinExistence type="predicted"/>
<dbReference type="Proteomes" id="UP001150259">
    <property type="component" value="Unassembled WGS sequence"/>
</dbReference>
<reference evidence="4 5" key="1">
    <citation type="submission" date="2022-11" db="EMBL/GenBank/DDBJ databases">
        <title>Anaerobic phenanthrene biodegradation by a DNRA strain PheN6.</title>
        <authorList>
            <person name="Zhang Z."/>
        </authorList>
    </citation>
    <scope>NUCLEOTIDE SEQUENCE [LARGE SCALE GENOMIC DNA]</scope>
    <source>
        <strain evidence="4 5">PheN6</strain>
    </source>
</reference>
<dbReference type="CDD" id="cd00882">
    <property type="entry name" value="Ras_like_GTPase"/>
    <property type="match status" value="1"/>
</dbReference>
<dbReference type="InterPro" id="IPR040576">
    <property type="entry name" value="DLP_helical"/>
</dbReference>
<dbReference type="Pfam" id="PF01926">
    <property type="entry name" value="MMR_HSR1"/>
    <property type="match status" value="1"/>
</dbReference>
<organism evidence="4 5">
    <name type="scientific">Intrasporangium calvum</name>
    <dbReference type="NCBI Taxonomy" id="53358"/>
    <lineage>
        <taxon>Bacteria</taxon>
        <taxon>Bacillati</taxon>
        <taxon>Actinomycetota</taxon>
        <taxon>Actinomycetes</taxon>
        <taxon>Micrococcales</taxon>
        <taxon>Intrasporangiaceae</taxon>
        <taxon>Intrasporangium</taxon>
    </lineage>
</organism>
<keyword evidence="5" id="KW-1185">Reference proteome</keyword>
<accession>A0ABT5GFE1</accession>
<evidence type="ECO:0000256" key="1">
    <source>
        <dbReference type="SAM" id="Coils"/>
    </source>
</evidence>
<dbReference type="Gene3D" id="3.40.50.300">
    <property type="entry name" value="P-loop containing nucleotide triphosphate hydrolases"/>
    <property type="match status" value="1"/>
</dbReference>
<dbReference type="EMBL" id="JAPFQL010000019">
    <property type="protein sequence ID" value="MDC5696827.1"/>
    <property type="molecule type" value="Genomic_DNA"/>
</dbReference>
<name>A0ABT5GFE1_9MICO</name>
<comment type="caution">
    <text evidence="4">The sequence shown here is derived from an EMBL/GenBank/DDBJ whole genome shotgun (WGS) entry which is preliminary data.</text>
</comment>
<evidence type="ECO:0000313" key="5">
    <source>
        <dbReference type="Proteomes" id="UP001150259"/>
    </source>
</evidence>
<dbReference type="SUPFAM" id="SSF52540">
    <property type="entry name" value="P-loop containing nucleoside triphosphate hydrolases"/>
    <property type="match status" value="1"/>
</dbReference>
<dbReference type="InterPro" id="IPR027417">
    <property type="entry name" value="P-loop_NTPase"/>
</dbReference>
<evidence type="ECO:0000259" key="2">
    <source>
        <dbReference type="Pfam" id="PF01926"/>
    </source>
</evidence>
<sequence length="575" mass="63211">MTDLLYHSAPAAVRDLSERLAKRLAKLPADEGARLQALLMIHPHERPRMVLTGQYSSGKSTLIHALTDEGAEVVIDSAVATDTVDVFDWDGLVDLVDTPGVQAGLDRHDDLAEEALRSADLVLFTVTVDLFDDRLVSHLRHVTEDLRKAPQLLVVVTKSRSLAAAQGVREAAVREALGIFADRVPWVECDAKTYIDGLHEVDPARAARRIEASNLPALKDLINTIARERGDLARFRVPLQQVALVAGEALASLANDANEEAVLAVLARQRRALTNRRDLVDSALERQATEFRTTCIRAAERLADAAESIEDADSPDWSQLEPASQALNDELNVANERFLQGVREVLDFQLSDFTSEVREIEASPYAHQLTELVIQGDVGAEPIAVDAGMTRPKDGKPGRSPAWGREAAKHLKKFSENWGAGEGVKKAAGSPGHKIVYNVGKHVGIKFKPYQAVRWANNIGRIAKVGSVVLPVALEAYAVVRDEREEQKATREKVRRRNSLIANVLSQSDDIARRTLVNVREELNAEFGAAIREIDEVNRTVLDNRAMRGELDRDIRAIQVEAHAMLDRLDVGAIG</sequence>
<feature type="coiled-coil region" evidence="1">
    <location>
        <begin position="477"/>
        <end position="540"/>
    </location>
</feature>
<dbReference type="Pfam" id="PF18709">
    <property type="entry name" value="DLP_helical"/>
    <property type="match status" value="1"/>
</dbReference>
<feature type="domain" description="Dynamin-like helical" evidence="3">
    <location>
        <begin position="435"/>
        <end position="528"/>
    </location>
</feature>
<dbReference type="RefSeq" id="WP_272461402.1">
    <property type="nucleotide sequence ID" value="NZ_JAPFQL010000019.1"/>
</dbReference>
<keyword evidence="1" id="KW-0175">Coiled coil</keyword>
<feature type="domain" description="G" evidence="2">
    <location>
        <begin position="49"/>
        <end position="157"/>
    </location>
</feature>
<protein>
    <submittedName>
        <fullName evidence="4">50S ribosome-binding GTPase</fullName>
    </submittedName>
</protein>
<dbReference type="InterPro" id="IPR006073">
    <property type="entry name" value="GTP-bd"/>
</dbReference>
<gene>
    <name evidence="4" type="ORF">OO014_06115</name>
</gene>
<evidence type="ECO:0000259" key="3">
    <source>
        <dbReference type="Pfam" id="PF18709"/>
    </source>
</evidence>
<evidence type="ECO:0000313" key="4">
    <source>
        <dbReference type="EMBL" id="MDC5696827.1"/>
    </source>
</evidence>